<evidence type="ECO:0000256" key="1">
    <source>
        <dbReference type="ARBA" id="ARBA00010692"/>
    </source>
</evidence>
<dbReference type="OrthoDB" id="9803495at2"/>
<name>A0A087ECK1_9BIFI</name>
<keyword evidence="4" id="KW-1185">Reference proteome</keyword>
<proteinExistence type="inferred from homology"/>
<dbReference type="EMBL" id="JGZU01000015">
    <property type="protein sequence ID" value="KFJ05502.1"/>
    <property type="molecule type" value="Genomic_DNA"/>
</dbReference>
<dbReference type="Gene3D" id="1.10.1760.20">
    <property type="match status" value="1"/>
</dbReference>
<keyword evidence="2" id="KW-0813">Transport</keyword>
<comment type="similarity">
    <text evidence="1 2">Belongs to the BioY family.</text>
</comment>
<sequence>MQTSSAISTSSSRSRCIVLSGIKAAAFAAMLWAATAAGAVPIPGTPVPITLQTFIVMLAALSLNWQEAGASIMMYLAAGAMGLPVFAGGASTLALVGPSAGFLFGFLPGAVITALLKGKPRTEGLRGYVMTAVRYLFAAIIGCIVVDYLMGFTVQSLITGLPWMNIAAASAPFIVGDMVKATVAALAVSGLSQALQSK</sequence>
<keyword evidence="2" id="KW-0472">Membrane</keyword>
<comment type="subcellular location">
    <subcellularLocation>
        <location evidence="2">Cell membrane</location>
        <topology evidence="2">Multi-pass membrane protein</topology>
    </subcellularLocation>
</comment>
<comment type="caution">
    <text evidence="3">The sequence shown here is derived from an EMBL/GenBank/DDBJ whole genome shotgun (WGS) entry which is preliminary data.</text>
</comment>
<evidence type="ECO:0000256" key="2">
    <source>
        <dbReference type="PIRNR" id="PIRNR016661"/>
    </source>
</evidence>
<protein>
    <recommendedName>
        <fullName evidence="2">Biotin transporter</fullName>
    </recommendedName>
</protein>
<dbReference type="STRING" id="356829.BITS_0178"/>
<dbReference type="RefSeq" id="WP_026641633.1">
    <property type="nucleotide sequence ID" value="NZ_JAXEUP010000020.1"/>
</dbReference>
<dbReference type="PANTHER" id="PTHR34295:SF1">
    <property type="entry name" value="BIOTIN TRANSPORTER BIOY"/>
    <property type="match status" value="1"/>
</dbReference>
<evidence type="ECO:0000313" key="3">
    <source>
        <dbReference type="EMBL" id="KFJ05502.1"/>
    </source>
</evidence>
<gene>
    <name evidence="3" type="ORF">BITS_0178</name>
</gene>
<organism evidence="3 4">
    <name type="scientific">Bifidobacterium tsurumiense</name>
    <dbReference type="NCBI Taxonomy" id="356829"/>
    <lineage>
        <taxon>Bacteria</taxon>
        <taxon>Bacillati</taxon>
        <taxon>Actinomycetota</taxon>
        <taxon>Actinomycetes</taxon>
        <taxon>Bifidobacteriales</taxon>
        <taxon>Bifidobacteriaceae</taxon>
        <taxon>Bifidobacterium</taxon>
    </lineage>
</organism>
<accession>A0A087ECK1</accession>
<dbReference type="Proteomes" id="UP000029080">
    <property type="component" value="Unassembled WGS sequence"/>
</dbReference>
<evidence type="ECO:0000313" key="4">
    <source>
        <dbReference type="Proteomes" id="UP000029080"/>
    </source>
</evidence>
<dbReference type="Pfam" id="PF02632">
    <property type="entry name" value="BioY"/>
    <property type="match status" value="1"/>
</dbReference>
<dbReference type="PIRSF" id="PIRSF016661">
    <property type="entry name" value="BioY"/>
    <property type="match status" value="1"/>
</dbReference>
<dbReference type="eggNOG" id="COG1268">
    <property type="taxonomic scope" value="Bacteria"/>
</dbReference>
<dbReference type="AlphaFoldDB" id="A0A087ECK1"/>
<keyword evidence="2" id="KW-1003">Cell membrane</keyword>
<dbReference type="PANTHER" id="PTHR34295">
    <property type="entry name" value="BIOTIN TRANSPORTER BIOY"/>
    <property type="match status" value="1"/>
</dbReference>
<dbReference type="InterPro" id="IPR003784">
    <property type="entry name" value="BioY"/>
</dbReference>
<dbReference type="GO" id="GO:0005886">
    <property type="term" value="C:plasma membrane"/>
    <property type="evidence" value="ECO:0007669"/>
    <property type="project" value="UniProtKB-SubCell"/>
</dbReference>
<reference evidence="3 4" key="1">
    <citation type="submission" date="2014-03" db="EMBL/GenBank/DDBJ databases">
        <title>Genomics of Bifidobacteria.</title>
        <authorList>
            <person name="Ventura M."/>
            <person name="Milani C."/>
            <person name="Lugli G.A."/>
        </authorList>
    </citation>
    <scope>NUCLEOTIDE SEQUENCE [LARGE SCALE GENOMIC DNA]</scope>
    <source>
        <strain evidence="3 4">JCM 13495</strain>
    </source>
</reference>
<dbReference type="GO" id="GO:0015225">
    <property type="term" value="F:biotin transmembrane transporter activity"/>
    <property type="evidence" value="ECO:0007669"/>
    <property type="project" value="UniProtKB-UniRule"/>
</dbReference>